<sequence length="216" mass="24106">MGHLIPLIEFAKALLALHHGFGVTCIVPTIGYPSEAMKAVLEGLPTNIDHVFLPPVSPKDLEEAHPGIQISLTITLSLPSLRVVLKSLLETTRLVALVFDPFASEVLEVAKELQLSPYFFIPTNAMVLSLLLHLPTLDETIPCEYRDLPEPLKLPGCIPIHGKDLINPVQDRKSEWYKLFLRNAKRFPLVEGIMVNTFIDLEGRVIKTLGCVWMLK</sequence>
<protein>
    <submittedName>
        <fullName evidence="3">Hydroquinone glucosyltransferase-like</fullName>
    </submittedName>
</protein>
<feature type="chain" id="PRO_5027962308" evidence="1">
    <location>
        <begin position="23"/>
        <end position="216"/>
    </location>
</feature>
<proteinExistence type="predicted"/>
<evidence type="ECO:0000256" key="1">
    <source>
        <dbReference type="SAM" id="SignalP"/>
    </source>
</evidence>
<accession>A0A6P9DYX3</accession>
<dbReference type="GeneID" id="109015436"/>
<feature type="signal peptide" evidence="1">
    <location>
        <begin position="1"/>
        <end position="22"/>
    </location>
</feature>
<dbReference type="RefSeq" id="XP_035540935.1">
    <property type="nucleotide sequence ID" value="XM_035685042.1"/>
</dbReference>
<dbReference type="PANTHER" id="PTHR48045:SF24">
    <property type="entry name" value="GLYCOSYLTRANSFERASE"/>
    <property type="match status" value="1"/>
</dbReference>
<evidence type="ECO:0000313" key="2">
    <source>
        <dbReference type="Proteomes" id="UP000235220"/>
    </source>
</evidence>
<dbReference type="KEGG" id="jre:109015436"/>
<gene>
    <name evidence="3" type="primary">LOC109015436</name>
</gene>
<dbReference type="Gene3D" id="3.40.50.2000">
    <property type="entry name" value="Glycogen Phosphorylase B"/>
    <property type="match status" value="1"/>
</dbReference>
<dbReference type="AlphaFoldDB" id="A0A6P9DYX3"/>
<evidence type="ECO:0000313" key="3">
    <source>
        <dbReference type="RefSeq" id="XP_035540935.1"/>
    </source>
</evidence>
<reference evidence="3" key="1">
    <citation type="submission" date="2025-08" db="UniProtKB">
        <authorList>
            <consortium name="RefSeq"/>
        </authorList>
    </citation>
    <scope>IDENTIFICATION</scope>
    <source>
        <tissue evidence="3">Leaves</tissue>
    </source>
</reference>
<dbReference type="InParanoid" id="A0A6P9DYX3"/>
<dbReference type="Proteomes" id="UP000235220">
    <property type="component" value="Chromosome 14"/>
</dbReference>
<organism evidence="2 3">
    <name type="scientific">Juglans regia</name>
    <name type="common">English walnut</name>
    <dbReference type="NCBI Taxonomy" id="51240"/>
    <lineage>
        <taxon>Eukaryota</taxon>
        <taxon>Viridiplantae</taxon>
        <taxon>Streptophyta</taxon>
        <taxon>Embryophyta</taxon>
        <taxon>Tracheophyta</taxon>
        <taxon>Spermatophyta</taxon>
        <taxon>Magnoliopsida</taxon>
        <taxon>eudicotyledons</taxon>
        <taxon>Gunneridae</taxon>
        <taxon>Pentapetalae</taxon>
        <taxon>rosids</taxon>
        <taxon>fabids</taxon>
        <taxon>Fagales</taxon>
        <taxon>Juglandaceae</taxon>
        <taxon>Juglans</taxon>
    </lineage>
</organism>
<keyword evidence="2" id="KW-1185">Reference proteome</keyword>
<keyword evidence="1" id="KW-0732">Signal</keyword>
<dbReference type="PANTHER" id="PTHR48045">
    <property type="entry name" value="UDP-GLYCOSYLTRANSFERASE 72B1"/>
    <property type="match status" value="1"/>
</dbReference>
<dbReference type="FunFam" id="3.40.50.2000:FF:000054">
    <property type="entry name" value="Glycosyltransferase"/>
    <property type="match status" value="1"/>
</dbReference>
<dbReference type="OrthoDB" id="5835829at2759"/>
<dbReference type="SUPFAM" id="SSF53756">
    <property type="entry name" value="UDP-Glycosyltransferase/glycogen phosphorylase"/>
    <property type="match status" value="1"/>
</dbReference>
<name>A0A6P9DYX3_JUGRE</name>